<evidence type="ECO:0000313" key="2">
    <source>
        <dbReference type="Proteomes" id="UP000469215"/>
    </source>
</evidence>
<dbReference type="EMBL" id="WWEQ01000003">
    <property type="protein sequence ID" value="MYM18617.1"/>
    <property type="molecule type" value="Genomic_DNA"/>
</dbReference>
<accession>A0A6N9H3I6</accession>
<organism evidence="1 2">
    <name type="scientific">Brevibacterium rongguiense</name>
    <dbReference type="NCBI Taxonomy" id="2695267"/>
    <lineage>
        <taxon>Bacteria</taxon>
        <taxon>Bacillati</taxon>
        <taxon>Actinomycetota</taxon>
        <taxon>Actinomycetes</taxon>
        <taxon>Micrococcales</taxon>
        <taxon>Brevibacteriaceae</taxon>
        <taxon>Brevibacterium</taxon>
    </lineage>
</organism>
<dbReference type="Gene3D" id="2.120.10.30">
    <property type="entry name" value="TolB, C-terminal domain"/>
    <property type="match status" value="1"/>
</dbReference>
<evidence type="ECO:0008006" key="3">
    <source>
        <dbReference type="Google" id="ProtNLM"/>
    </source>
</evidence>
<keyword evidence="2" id="KW-1185">Reference proteome</keyword>
<protein>
    <recommendedName>
        <fullName evidence="3">ScyD/ScyE family protein</fullName>
    </recommendedName>
</protein>
<gene>
    <name evidence="1" type="ORF">GSY69_01130</name>
</gene>
<dbReference type="AlphaFoldDB" id="A0A6N9H3I6"/>
<dbReference type="InterPro" id="IPR011042">
    <property type="entry name" value="6-blade_b-propeller_TolB-like"/>
</dbReference>
<sequence>MAARRGGTPRVFRYAKTGSDFAQGQYTVNGSWDPGWNGGLSGGSANAGIGANWQAVGQRTVISEPYAAPKPNLTNGPRPITFDKSGRAWIVNSENGDPNSADESAPHRKVQVLRADGTPEATLGWGGKWPDRDHPGVTFYGTGAATTPDGKILTTSETSNRLNVFDPTTMQATGQIPLDLPAGSDNSDDKGYRSPYAVAVDPVDGSIYTGLVDFRDAPGMKTQVPYVEKRDASGKLLAKLKSPSGAAPFLRTGQVVFNVVVNPHNRHVFAWSQFNSGVVEWDEDGSFVRSWNASNNTVGGVAKAAGVATEAFPGMGTVRGLTFDEGGRMYLTINEGGSSMGRDSSPGS</sequence>
<dbReference type="SUPFAM" id="SSF63829">
    <property type="entry name" value="Calcium-dependent phosphotriesterase"/>
    <property type="match status" value="1"/>
</dbReference>
<name>A0A6N9H3I6_9MICO</name>
<comment type="caution">
    <text evidence="1">The sequence shown here is derived from an EMBL/GenBank/DDBJ whole genome shotgun (WGS) entry which is preliminary data.</text>
</comment>
<proteinExistence type="predicted"/>
<dbReference type="RefSeq" id="WP_160952080.1">
    <property type="nucleotide sequence ID" value="NZ_WWEQ01000003.1"/>
</dbReference>
<reference evidence="1 2" key="1">
    <citation type="submission" date="2020-01" db="EMBL/GenBank/DDBJ databases">
        <authorList>
            <person name="Deng T."/>
        </authorList>
    </citation>
    <scope>NUCLEOTIDE SEQUENCE [LARGE SCALE GENOMIC DNA]</scope>
    <source>
        <strain evidence="1 2">5221</strain>
    </source>
</reference>
<dbReference type="Proteomes" id="UP000469215">
    <property type="component" value="Unassembled WGS sequence"/>
</dbReference>
<evidence type="ECO:0000313" key="1">
    <source>
        <dbReference type="EMBL" id="MYM18617.1"/>
    </source>
</evidence>